<dbReference type="RefSeq" id="WP_188686187.1">
    <property type="nucleotide sequence ID" value="NZ_BMIS01000014.1"/>
</dbReference>
<reference evidence="3" key="2">
    <citation type="submission" date="2020-09" db="EMBL/GenBank/DDBJ databases">
        <authorList>
            <person name="Sun Q."/>
            <person name="Zhou Y."/>
        </authorList>
    </citation>
    <scope>NUCLEOTIDE SEQUENCE</scope>
    <source>
        <strain evidence="3">CGMCC 1.15388</strain>
    </source>
</reference>
<evidence type="ECO:0000256" key="2">
    <source>
        <dbReference type="SAM" id="Phobius"/>
    </source>
</evidence>
<proteinExistence type="predicted"/>
<evidence type="ECO:0008006" key="5">
    <source>
        <dbReference type="Google" id="ProtNLM"/>
    </source>
</evidence>
<keyword evidence="2" id="KW-1133">Transmembrane helix</keyword>
<evidence type="ECO:0000313" key="3">
    <source>
        <dbReference type="EMBL" id="GGE76300.1"/>
    </source>
</evidence>
<feature type="region of interest" description="Disordered" evidence="1">
    <location>
        <begin position="1"/>
        <end position="23"/>
    </location>
</feature>
<sequence length="202" mass="22170">MGEKSQGLGRELEGRDPEVETSWTEAMRTGKPFRDDHGTLVYPTAKSRPQPAVRMDPFHRGLLASSVAVAVLVSVYTLLQIPSMSEEVPVRWGFSGDVTYGSPATMVWPVLGLLVGTLGCAVLARYPRIYNYPRELNERNVQRQYRNGAQLMVWTTASLAMTTLGMALPAITGAETAALTLVGVGMLMLSSGYFIWKMLTLK</sequence>
<dbReference type="AlphaFoldDB" id="A0A917AWN3"/>
<keyword evidence="2" id="KW-0812">Transmembrane</keyword>
<organism evidence="3 4">
    <name type="scientific">Nesterenkonia cremea</name>
    <dbReference type="NCBI Taxonomy" id="1882340"/>
    <lineage>
        <taxon>Bacteria</taxon>
        <taxon>Bacillati</taxon>
        <taxon>Actinomycetota</taxon>
        <taxon>Actinomycetes</taxon>
        <taxon>Micrococcales</taxon>
        <taxon>Micrococcaceae</taxon>
        <taxon>Nesterenkonia</taxon>
    </lineage>
</organism>
<evidence type="ECO:0000313" key="4">
    <source>
        <dbReference type="Proteomes" id="UP000633136"/>
    </source>
</evidence>
<protein>
    <recommendedName>
        <fullName evidence="5">DUF1648 domain-containing protein</fullName>
    </recommendedName>
</protein>
<keyword evidence="2" id="KW-0472">Membrane</keyword>
<feature type="transmembrane region" description="Helical" evidence="2">
    <location>
        <begin position="61"/>
        <end position="79"/>
    </location>
</feature>
<comment type="caution">
    <text evidence="3">The sequence shown here is derived from an EMBL/GenBank/DDBJ whole genome shotgun (WGS) entry which is preliminary data.</text>
</comment>
<dbReference type="EMBL" id="BMIS01000014">
    <property type="protein sequence ID" value="GGE76300.1"/>
    <property type="molecule type" value="Genomic_DNA"/>
</dbReference>
<reference evidence="3" key="1">
    <citation type="journal article" date="2014" name="Int. J. Syst. Evol. Microbiol.">
        <title>Complete genome sequence of Corynebacterium casei LMG S-19264T (=DSM 44701T), isolated from a smear-ripened cheese.</title>
        <authorList>
            <consortium name="US DOE Joint Genome Institute (JGI-PGF)"/>
            <person name="Walter F."/>
            <person name="Albersmeier A."/>
            <person name="Kalinowski J."/>
            <person name="Ruckert C."/>
        </authorList>
    </citation>
    <scope>NUCLEOTIDE SEQUENCE</scope>
    <source>
        <strain evidence="3">CGMCC 1.15388</strain>
    </source>
</reference>
<feature type="transmembrane region" description="Helical" evidence="2">
    <location>
        <begin position="148"/>
        <end position="171"/>
    </location>
</feature>
<dbReference type="Proteomes" id="UP000633136">
    <property type="component" value="Unassembled WGS sequence"/>
</dbReference>
<gene>
    <name evidence="3" type="ORF">GCM10011401_24580</name>
</gene>
<name>A0A917AWN3_9MICC</name>
<evidence type="ECO:0000256" key="1">
    <source>
        <dbReference type="SAM" id="MobiDB-lite"/>
    </source>
</evidence>
<keyword evidence="4" id="KW-1185">Reference proteome</keyword>
<accession>A0A917AWN3</accession>
<feature type="transmembrane region" description="Helical" evidence="2">
    <location>
        <begin position="106"/>
        <end position="127"/>
    </location>
</feature>
<feature type="transmembrane region" description="Helical" evidence="2">
    <location>
        <begin position="177"/>
        <end position="196"/>
    </location>
</feature>